<dbReference type="Proteomes" id="UP000186373">
    <property type="component" value="Unassembled WGS sequence"/>
</dbReference>
<name>A0A1N7JEQ7_9FLAO</name>
<sequence>MKKKKIDLESEFWYRGTKLSCLTLLDAFFEIDDIVAVKERLCDVKNYSTQPKVLMKDDPSLIFHFYLCIRSFVRASYLIQFKSEKWKLNDPPEYKSPLLQGFLSDEEFRNPFLVFQKAFKEFSLKEFEYFITETIYFSLANSYDIPTDTNVAHFIHLTKMLDAAQIILELGIERVKK</sequence>
<dbReference type="OrthoDB" id="1270082at2"/>
<evidence type="ECO:0000313" key="2">
    <source>
        <dbReference type="Proteomes" id="UP000186373"/>
    </source>
</evidence>
<evidence type="ECO:0000313" key="1">
    <source>
        <dbReference type="EMBL" id="SIS47726.1"/>
    </source>
</evidence>
<dbReference type="EMBL" id="FTNY01000006">
    <property type="protein sequence ID" value="SIS47726.1"/>
    <property type="molecule type" value="Genomic_DNA"/>
</dbReference>
<accession>A0A1N7JEQ7</accession>
<reference evidence="2" key="1">
    <citation type="submission" date="2017-01" db="EMBL/GenBank/DDBJ databases">
        <authorList>
            <person name="Varghese N."/>
            <person name="Submissions S."/>
        </authorList>
    </citation>
    <scope>NUCLEOTIDE SEQUENCE [LARGE SCALE GENOMIC DNA]</scope>
    <source>
        <strain evidence="2">DSM 17126</strain>
    </source>
</reference>
<protein>
    <submittedName>
        <fullName evidence="1">Uncharacterized protein</fullName>
    </submittedName>
</protein>
<proteinExistence type="predicted"/>
<dbReference type="RefSeq" id="WP_076509656.1">
    <property type="nucleotide sequence ID" value="NZ_FTNY01000006.1"/>
</dbReference>
<gene>
    <name evidence="1" type="ORF">SAMN05421639_106107</name>
</gene>
<dbReference type="AlphaFoldDB" id="A0A1N7JEQ7"/>
<organism evidence="1 2">
    <name type="scientific">Chryseobacterium shigense</name>
    <dbReference type="NCBI Taxonomy" id="297244"/>
    <lineage>
        <taxon>Bacteria</taxon>
        <taxon>Pseudomonadati</taxon>
        <taxon>Bacteroidota</taxon>
        <taxon>Flavobacteriia</taxon>
        <taxon>Flavobacteriales</taxon>
        <taxon>Weeksellaceae</taxon>
        <taxon>Chryseobacterium group</taxon>
        <taxon>Chryseobacterium</taxon>
    </lineage>
</organism>
<keyword evidence="2" id="KW-1185">Reference proteome</keyword>